<organism evidence="1 2">
    <name type="scientific">Pristionchus mayeri</name>
    <dbReference type="NCBI Taxonomy" id="1317129"/>
    <lineage>
        <taxon>Eukaryota</taxon>
        <taxon>Metazoa</taxon>
        <taxon>Ecdysozoa</taxon>
        <taxon>Nematoda</taxon>
        <taxon>Chromadorea</taxon>
        <taxon>Rhabditida</taxon>
        <taxon>Rhabditina</taxon>
        <taxon>Diplogasteromorpha</taxon>
        <taxon>Diplogasteroidea</taxon>
        <taxon>Neodiplogasteridae</taxon>
        <taxon>Pristionchus</taxon>
    </lineage>
</organism>
<gene>
    <name evidence="1" type="ORF">PMAYCL1PPCAC_09733</name>
</gene>
<sequence>DTRCSLLGHLRLLRSATHCHSNLSHTRKVLRRSSPIRRMRAEDVLLPEKYVLCGLREGTAQRLRLRMHSTGCHYSKDETHLN</sequence>
<name>A0AAN4ZJF8_9BILA</name>
<reference evidence="2" key="1">
    <citation type="submission" date="2022-10" db="EMBL/GenBank/DDBJ databases">
        <title>Genome assembly of Pristionchus species.</title>
        <authorList>
            <person name="Yoshida K."/>
            <person name="Sommer R.J."/>
        </authorList>
    </citation>
    <scope>NUCLEOTIDE SEQUENCE [LARGE SCALE GENOMIC DNA]</scope>
    <source>
        <strain evidence="2">RS5460</strain>
    </source>
</reference>
<evidence type="ECO:0000313" key="1">
    <source>
        <dbReference type="EMBL" id="GMR39538.1"/>
    </source>
</evidence>
<dbReference type="Proteomes" id="UP001328107">
    <property type="component" value="Unassembled WGS sequence"/>
</dbReference>
<keyword evidence="2" id="KW-1185">Reference proteome</keyword>
<proteinExistence type="predicted"/>
<dbReference type="AlphaFoldDB" id="A0AAN4ZJF8"/>
<protein>
    <submittedName>
        <fullName evidence="1">Uncharacterized protein</fullName>
    </submittedName>
</protein>
<accession>A0AAN4ZJF8</accession>
<feature type="non-terminal residue" evidence="1">
    <location>
        <position position="1"/>
    </location>
</feature>
<comment type="caution">
    <text evidence="1">The sequence shown here is derived from an EMBL/GenBank/DDBJ whole genome shotgun (WGS) entry which is preliminary data.</text>
</comment>
<evidence type="ECO:0000313" key="2">
    <source>
        <dbReference type="Proteomes" id="UP001328107"/>
    </source>
</evidence>
<feature type="non-terminal residue" evidence="1">
    <location>
        <position position="82"/>
    </location>
</feature>
<dbReference type="EMBL" id="BTRK01000002">
    <property type="protein sequence ID" value="GMR39538.1"/>
    <property type="molecule type" value="Genomic_DNA"/>
</dbReference>